<dbReference type="Proteomes" id="UP000006044">
    <property type="component" value="Unassembled WGS sequence"/>
</dbReference>
<evidence type="ECO:0000256" key="2">
    <source>
        <dbReference type="SAM" id="MobiDB-lite"/>
    </source>
</evidence>
<dbReference type="EMBL" id="ADLE01000001">
    <property type="protein sequence ID" value="EJZ66241.1"/>
    <property type="molecule type" value="Genomic_DNA"/>
</dbReference>
<dbReference type="OrthoDB" id="5422202at2"/>
<dbReference type="RefSeq" id="WP_008860915.1">
    <property type="nucleotide sequence ID" value="NZ_CAXSYG010000002.1"/>
</dbReference>
<dbReference type="STRING" id="742726.HMPREF9448_00418"/>
<feature type="coiled-coil region" evidence="1">
    <location>
        <begin position="530"/>
        <end position="599"/>
    </location>
</feature>
<evidence type="ECO:0000256" key="1">
    <source>
        <dbReference type="SAM" id="Coils"/>
    </source>
</evidence>
<reference evidence="3 4" key="1">
    <citation type="submission" date="2012-08" db="EMBL/GenBank/DDBJ databases">
        <title>The Genome Sequence of Barnesiella intestinihominis YIT 11860.</title>
        <authorList>
            <consortium name="The Broad Institute Genome Sequencing Platform"/>
            <person name="Earl A."/>
            <person name="Ward D."/>
            <person name="Feldgarden M."/>
            <person name="Gevers D."/>
            <person name="Morotomi M."/>
            <person name="Walker B."/>
            <person name="Young S.K."/>
            <person name="Zeng Q."/>
            <person name="Gargeya S."/>
            <person name="Fitzgerald M."/>
            <person name="Haas B."/>
            <person name="Abouelleil A."/>
            <person name="Alvarado L."/>
            <person name="Arachchi H.M."/>
            <person name="Berlin A.M."/>
            <person name="Chapman S.B."/>
            <person name="Goldberg J."/>
            <person name="Griggs A."/>
            <person name="Gujja S."/>
            <person name="Hansen M."/>
            <person name="Howarth C."/>
            <person name="Imamovic A."/>
            <person name="Larimer J."/>
            <person name="McCowen C."/>
            <person name="Montmayeur A."/>
            <person name="Murphy C."/>
            <person name="Neiman D."/>
            <person name="Pearson M."/>
            <person name="Priest M."/>
            <person name="Roberts A."/>
            <person name="Saif S."/>
            <person name="Shea T."/>
            <person name="Sisk P."/>
            <person name="Sykes S."/>
            <person name="Wortman J."/>
            <person name="Nusbaum C."/>
            <person name="Birren B."/>
        </authorList>
    </citation>
    <scope>NUCLEOTIDE SEQUENCE [LARGE SCALE GENOMIC DNA]</scope>
    <source>
        <strain evidence="3 4">YIT 11860</strain>
    </source>
</reference>
<evidence type="ECO:0000313" key="3">
    <source>
        <dbReference type="EMBL" id="EJZ66241.1"/>
    </source>
</evidence>
<feature type="coiled-coil region" evidence="1">
    <location>
        <begin position="47"/>
        <end position="74"/>
    </location>
</feature>
<feature type="region of interest" description="Disordered" evidence="2">
    <location>
        <begin position="1"/>
        <end position="37"/>
    </location>
</feature>
<keyword evidence="1" id="KW-0175">Coiled coil</keyword>
<protein>
    <recommendedName>
        <fullName evidence="5">DUF349 domain-containing protein</fullName>
    </recommendedName>
</protein>
<dbReference type="PATRIC" id="fig|742726.3.peg.432"/>
<organism evidence="3 4">
    <name type="scientific">Barnesiella intestinihominis YIT 11860</name>
    <dbReference type="NCBI Taxonomy" id="742726"/>
    <lineage>
        <taxon>Bacteria</taxon>
        <taxon>Pseudomonadati</taxon>
        <taxon>Bacteroidota</taxon>
        <taxon>Bacteroidia</taxon>
        <taxon>Bacteroidales</taxon>
        <taxon>Barnesiellaceae</taxon>
        <taxon>Barnesiella</taxon>
    </lineage>
</organism>
<dbReference type="eggNOG" id="COG5107">
    <property type="taxonomic scope" value="Bacteria"/>
</dbReference>
<proteinExistence type="predicted"/>
<accession>K0X773</accession>
<dbReference type="HOGENOM" id="CLU_019817_0_0_10"/>
<feature type="compositionally biased region" description="Basic and acidic residues" evidence="2">
    <location>
        <begin position="1"/>
        <end position="10"/>
    </location>
</feature>
<sequence length="600" mass="70214">MTTALEKPDMNTEELLAGQTITPAEEEQNSVQSTSRLSREEIIDSLRKLVEGSVEEVKDEVDELKQAYYKQKKIEIEEARNAFIAAGNPGAEFVPMPDEQEETLKSLLSVFREKKAEYTALLEKQREENLERKQQILEEMKSITEDSDNINRQYTRFQELQQSFKEPCELPSAAVSGLWKKFQSYVENFYDLLKINKELRDYDFKKNLEQKTALCDAAEALLANDDVVAAFKQLQLLHDEWRGIGPVAKELREDLWNRFKDASTEVNKRYQSFFEARKEVERKNEEAKIALCEEIESMDLSLLTSFAQWDDATKQVLDLQGKWKTLGFASRKMNNQLFERFRKSCDEFFAKKAEYFKAVKERMAENLEKKKALCEKAEALKDSTDWKATADILVALQKEWKTIGPVAKKHSDAIWKRFVTACDYFFAQKNEQLASTRQVEQENLENKRGIIDKLKEIDESMDSTEAVKIVRDLMALWNSIGHVPFKEKDKIYKEYQSLLDTLFSRLNMNENRNRLSNFSATVQQMADTNHDKLYRERERLLRMYEQKKGELKTYENNIGFLNISSKKSGGLLKEMERKMQKIREDMQLIEQKVQLIDKNL</sequence>
<feature type="coiled-coil region" evidence="1">
    <location>
        <begin position="108"/>
        <end position="153"/>
    </location>
</feature>
<comment type="caution">
    <text evidence="3">The sequence shown here is derived from an EMBL/GenBank/DDBJ whole genome shotgun (WGS) entry which is preliminary data.</text>
</comment>
<dbReference type="GeneID" id="77847767"/>
<keyword evidence="4" id="KW-1185">Reference proteome</keyword>
<dbReference type="Pfam" id="PF03993">
    <property type="entry name" value="DUF349"/>
    <property type="match status" value="5"/>
</dbReference>
<name>K0X773_9BACT</name>
<dbReference type="InterPro" id="IPR007139">
    <property type="entry name" value="DUF349"/>
</dbReference>
<gene>
    <name evidence="3" type="ORF">HMPREF9448_00418</name>
</gene>
<dbReference type="AlphaFoldDB" id="K0X773"/>
<evidence type="ECO:0008006" key="5">
    <source>
        <dbReference type="Google" id="ProtNLM"/>
    </source>
</evidence>
<evidence type="ECO:0000313" key="4">
    <source>
        <dbReference type="Proteomes" id="UP000006044"/>
    </source>
</evidence>